<dbReference type="eggNOG" id="ENOG502SN3Q">
    <property type="taxonomic scope" value="Eukaryota"/>
</dbReference>
<accession>M4BNC1</accession>
<dbReference type="InterPro" id="IPR016197">
    <property type="entry name" value="Chromo-like_dom_sf"/>
</dbReference>
<evidence type="ECO:0000259" key="1">
    <source>
        <dbReference type="PROSITE" id="PS50013"/>
    </source>
</evidence>
<dbReference type="Gene3D" id="2.40.50.40">
    <property type="match status" value="1"/>
</dbReference>
<dbReference type="SMART" id="SM00298">
    <property type="entry name" value="CHROMO"/>
    <property type="match status" value="1"/>
</dbReference>
<dbReference type="VEuPathDB" id="FungiDB:HpaG807909"/>
<organism evidence="2 3">
    <name type="scientific">Hyaloperonospora arabidopsidis (strain Emoy2)</name>
    <name type="common">Downy mildew agent</name>
    <name type="synonym">Peronospora arabidopsidis</name>
    <dbReference type="NCBI Taxonomy" id="559515"/>
    <lineage>
        <taxon>Eukaryota</taxon>
        <taxon>Sar</taxon>
        <taxon>Stramenopiles</taxon>
        <taxon>Oomycota</taxon>
        <taxon>Peronosporomycetes</taxon>
        <taxon>Peronosporales</taxon>
        <taxon>Peronosporaceae</taxon>
        <taxon>Hyaloperonospora</taxon>
    </lineage>
</organism>
<feature type="domain" description="Chromo" evidence="1">
    <location>
        <begin position="112"/>
        <end position="174"/>
    </location>
</feature>
<dbReference type="OMA" id="AIYSHDD"/>
<dbReference type="CDD" id="cd00024">
    <property type="entry name" value="CD_CSD"/>
    <property type="match status" value="1"/>
</dbReference>
<dbReference type="HOGENOM" id="CLU_000384_18_8_1"/>
<evidence type="ECO:0000313" key="2">
    <source>
        <dbReference type="EnsemblProtists" id="HpaP807909"/>
    </source>
</evidence>
<keyword evidence="3" id="KW-1185">Reference proteome</keyword>
<protein>
    <recommendedName>
        <fullName evidence="1">Chromo domain-containing protein</fullName>
    </recommendedName>
</protein>
<dbReference type="SUPFAM" id="SSF54160">
    <property type="entry name" value="Chromo domain-like"/>
    <property type="match status" value="1"/>
</dbReference>
<dbReference type="EnsemblProtists" id="HpaT807909">
    <property type="protein sequence ID" value="HpaP807909"/>
    <property type="gene ID" value="HpaG807909"/>
</dbReference>
<sequence>MKIELYLDIDSGSRVWLYLDRDKEGYARMLAHMWHGPFRVAEKCGVRAVKLEIAGTPYRLFPMILVSKLKLVRVFPERPTSRLNVDEASGFDFDEALLPEDSWEGDLDADEFEVDKIIDVRLRRKTMYGRLHKKYLVQWKEHSDPTWIDEADLNCGARLQEFDRDRVSRNRSEVMQSHKEKAID</sequence>
<proteinExistence type="predicted"/>
<dbReference type="InterPro" id="IPR023780">
    <property type="entry name" value="Chromo_domain"/>
</dbReference>
<dbReference type="PROSITE" id="PS50013">
    <property type="entry name" value="CHROMO_2"/>
    <property type="match status" value="1"/>
</dbReference>
<dbReference type="EMBL" id="JH598455">
    <property type="status" value="NOT_ANNOTATED_CDS"/>
    <property type="molecule type" value="Genomic_DNA"/>
</dbReference>
<reference evidence="3" key="1">
    <citation type="journal article" date="2010" name="Science">
        <title>Signatures of adaptation to obligate biotrophy in the Hyaloperonospora arabidopsidis genome.</title>
        <authorList>
            <person name="Baxter L."/>
            <person name="Tripathy S."/>
            <person name="Ishaque N."/>
            <person name="Boot N."/>
            <person name="Cabral A."/>
            <person name="Kemen E."/>
            <person name="Thines M."/>
            <person name="Ah-Fong A."/>
            <person name="Anderson R."/>
            <person name="Badejoko W."/>
            <person name="Bittner-Eddy P."/>
            <person name="Boore J.L."/>
            <person name="Chibucos M.C."/>
            <person name="Coates M."/>
            <person name="Dehal P."/>
            <person name="Delehaunty K."/>
            <person name="Dong S."/>
            <person name="Downton P."/>
            <person name="Dumas B."/>
            <person name="Fabro G."/>
            <person name="Fronick C."/>
            <person name="Fuerstenberg S.I."/>
            <person name="Fulton L."/>
            <person name="Gaulin E."/>
            <person name="Govers F."/>
            <person name="Hughes L."/>
            <person name="Humphray S."/>
            <person name="Jiang R.H."/>
            <person name="Judelson H."/>
            <person name="Kamoun S."/>
            <person name="Kyung K."/>
            <person name="Meijer H."/>
            <person name="Minx P."/>
            <person name="Morris P."/>
            <person name="Nelson J."/>
            <person name="Phuntumart V."/>
            <person name="Qutob D."/>
            <person name="Rehmany A."/>
            <person name="Rougon-Cardoso A."/>
            <person name="Ryden P."/>
            <person name="Torto-Alalibo T."/>
            <person name="Studholme D."/>
            <person name="Wang Y."/>
            <person name="Win J."/>
            <person name="Wood J."/>
            <person name="Clifton S.W."/>
            <person name="Rogers J."/>
            <person name="Van den Ackerveken G."/>
            <person name="Jones J.D."/>
            <person name="McDowell J.M."/>
            <person name="Beynon J."/>
            <person name="Tyler B.M."/>
        </authorList>
    </citation>
    <scope>NUCLEOTIDE SEQUENCE [LARGE SCALE GENOMIC DNA]</scope>
    <source>
        <strain evidence="3">Emoy2</strain>
    </source>
</reference>
<dbReference type="InterPro" id="IPR000953">
    <property type="entry name" value="Chromo/chromo_shadow_dom"/>
</dbReference>
<dbReference type="AlphaFoldDB" id="M4BNC1"/>
<dbReference type="Proteomes" id="UP000011713">
    <property type="component" value="Unassembled WGS sequence"/>
</dbReference>
<reference evidence="2" key="2">
    <citation type="submission" date="2015-06" db="UniProtKB">
        <authorList>
            <consortium name="EnsemblProtists"/>
        </authorList>
    </citation>
    <scope>IDENTIFICATION</scope>
    <source>
        <strain evidence="2">Emoy2</strain>
    </source>
</reference>
<name>M4BNC1_HYAAE</name>
<dbReference type="InParanoid" id="M4BNC1"/>
<dbReference type="Pfam" id="PF00385">
    <property type="entry name" value="Chromo"/>
    <property type="match status" value="1"/>
</dbReference>
<evidence type="ECO:0000313" key="3">
    <source>
        <dbReference type="Proteomes" id="UP000011713"/>
    </source>
</evidence>